<dbReference type="Proteomes" id="UP001499843">
    <property type="component" value="Unassembled WGS sequence"/>
</dbReference>
<evidence type="ECO:0000313" key="7">
    <source>
        <dbReference type="Proteomes" id="UP001499843"/>
    </source>
</evidence>
<keyword evidence="4" id="KW-0804">Transcription</keyword>
<gene>
    <name evidence="6" type="ORF">GCM10009850_044720</name>
</gene>
<dbReference type="InterPro" id="IPR000847">
    <property type="entry name" value="LysR_HTH_N"/>
</dbReference>
<dbReference type="SUPFAM" id="SSF53850">
    <property type="entry name" value="Periplasmic binding protein-like II"/>
    <property type="match status" value="1"/>
</dbReference>
<evidence type="ECO:0000259" key="5">
    <source>
        <dbReference type="PROSITE" id="PS50931"/>
    </source>
</evidence>
<comment type="caution">
    <text evidence="6">The sequence shown here is derived from an EMBL/GenBank/DDBJ whole genome shotgun (WGS) entry which is preliminary data.</text>
</comment>
<comment type="similarity">
    <text evidence="1">Belongs to the LysR transcriptional regulatory family.</text>
</comment>
<evidence type="ECO:0000256" key="1">
    <source>
        <dbReference type="ARBA" id="ARBA00009437"/>
    </source>
</evidence>
<organism evidence="6 7">
    <name type="scientific">Nonomuraea monospora</name>
    <dbReference type="NCBI Taxonomy" id="568818"/>
    <lineage>
        <taxon>Bacteria</taxon>
        <taxon>Bacillati</taxon>
        <taxon>Actinomycetota</taxon>
        <taxon>Actinomycetes</taxon>
        <taxon>Streptosporangiales</taxon>
        <taxon>Streptosporangiaceae</taxon>
        <taxon>Nonomuraea</taxon>
    </lineage>
</organism>
<sequence length="304" mass="33665">MELRDIEIFLTLAEELHFGRTAERLHVTPSRVSQAIRKQERRVGAALFDRTSRHVELTLIGRRLFEDLQPMYLGMREGLDRAARAARGKTQVLRIGMTNANHQDLRPLLDAFEARHSACDVNIRHVGFNDPFGPLRTGAVDVQVAWLPVREADLTAGPVVYIEPVVLAVGAGHRLAARTSVSYEDLADEVVMGGARPAYWREALVPRRTPSGRLIPIGPVVNNSAEMLPLLSNGEAVSPAHAHAARYFPRPDIAYVPIHDAPPAQWALIWRTSAQPDLVRDLADTATRLGPITSPELEDRAIHP</sequence>
<dbReference type="InterPro" id="IPR036388">
    <property type="entry name" value="WH-like_DNA-bd_sf"/>
</dbReference>
<accession>A0ABP5PBL2</accession>
<dbReference type="Gene3D" id="1.10.10.10">
    <property type="entry name" value="Winged helix-like DNA-binding domain superfamily/Winged helix DNA-binding domain"/>
    <property type="match status" value="1"/>
</dbReference>
<dbReference type="Pfam" id="PF00126">
    <property type="entry name" value="HTH_1"/>
    <property type="match status" value="1"/>
</dbReference>
<dbReference type="SUPFAM" id="SSF46785">
    <property type="entry name" value="Winged helix' DNA-binding domain"/>
    <property type="match status" value="1"/>
</dbReference>
<dbReference type="PANTHER" id="PTHR30346:SF0">
    <property type="entry name" value="HCA OPERON TRANSCRIPTIONAL ACTIVATOR HCAR"/>
    <property type="match status" value="1"/>
</dbReference>
<evidence type="ECO:0000256" key="4">
    <source>
        <dbReference type="ARBA" id="ARBA00023163"/>
    </source>
</evidence>
<dbReference type="RefSeq" id="WP_344477703.1">
    <property type="nucleotide sequence ID" value="NZ_BAAAQX010000010.1"/>
</dbReference>
<keyword evidence="2" id="KW-0805">Transcription regulation</keyword>
<protein>
    <submittedName>
        <fullName evidence="6">LysR family transcriptional regulator</fullName>
    </submittedName>
</protein>
<dbReference type="PANTHER" id="PTHR30346">
    <property type="entry name" value="TRANSCRIPTIONAL DUAL REGULATOR HCAR-RELATED"/>
    <property type="match status" value="1"/>
</dbReference>
<dbReference type="EMBL" id="BAAAQX010000010">
    <property type="protein sequence ID" value="GAA2209014.1"/>
    <property type="molecule type" value="Genomic_DNA"/>
</dbReference>
<dbReference type="PROSITE" id="PS50931">
    <property type="entry name" value="HTH_LYSR"/>
    <property type="match status" value="1"/>
</dbReference>
<evidence type="ECO:0000256" key="2">
    <source>
        <dbReference type="ARBA" id="ARBA00023015"/>
    </source>
</evidence>
<proteinExistence type="inferred from homology"/>
<dbReference type="InterPro" id="IPR036390">
    <property type="entry name" value="WH_DNA-bd_sf"/>
</dbReference>
<dbReference type="InterPro" id="IPR005119">
    <property type="entry name" value="LysR_subst-bd"/>
</dbReference>
<keyword evidence="7" id="KW-1185">Reference proteome</keyword>
<dbReference type="Gene3D" id="3.40.190.10">
    <property type="entry name" value="Periplasmic binding protein-like II"/>
    <property type="match status" value="2"/>
</dbReference>
<keyword evidence="3" id="KW-0238">DNA-binding</keyword>
<feature type="domain" description="HTH lysR-type" evidence="5">
    <location>
        <begin position="1"/>
        <end position="58"/>
    </location>
</feature>
<reference evidence="7" key="1">
    <citation type="journal article" date="2019" name="Int. J. Syst. Evol. Microbiol.">
        <title>The Global Catalogue of Microorganisms (GCM) 10K type strain sequencing project: providing services to taxonomists for standard genome sequencing and annotation.</title>
        <authorList>
            <consortium name="The Broad Institute Genomics Platform"/>
            <consortium name="The Broad Institute Genome Sequencing Center for Infectious Disease"/>
            <person name="Wu L."/>
            <person name="Ma J."/>
        </authorList>
    </citation>
    <scope>NUCLEOTIDE SEQUENCE [LARGE SCALE GENOMIC DNA]</scope>
    <source>
        <strain evidence="7">JCM 16114</strain>
    </source>
</reference>
<evidence type="ECO:0000256" key="3">
    <source>
        <dbReference type="ARBA" id="ARBA00023125"/>
    </source>
</evidence>
<dbReference type="Pfam" id="PF03466">
    <property type="entry name" value="LysR_substrate"/>
    <property type="match status" value="1"/>
</dbReference>
<name>A0ABP5PBL2_9ACTN</name>
<evidence type="ECO:0000313" key="6">
    <source>
        <dbReference type="EMBL" id="GAA2209014.1"/>
    </source>
</evidence>